<reference evidence="2 3" key="1">
    <citation type="submission" date="2015-08" db="EMBL/GenBank/DDBJ databases">
        <title>Next Generation Sequencing and Analysis of the Genome of Puccinia sorghi L Schw, the Causal Agent of Maize Common Rust.</title>
        <authorList>
            <person name="Rochi L."/>
            <person name="Burguener G."/>
            <person name="Darino M."/>
            <person name="Turjanski A."/>
            <person name="Kreff E."/>
            <person name="Dieguez M.J."/>
            <person name="Sacco F."/>
        </authorList>
    </citation>
    <scope>NUCLEOTIDE SEQUENCE [LARGE SCALE GENOMIC DNA]</scope>
    <source>
        <strain evidence="2 3">RO10H11247</strain>
    </source>
</reference>
<name>A0A0L6VCR9_9BASI</name>
<dbReference type="VEuPathDB" id="FungiDB:VP01_190g1"/>
<evidence type="ECO:0000313" key="3">
    <source>
        <dbReference type="Proteomes" id="UP000037035"/>
    </source>
</evidence>
<evidence type="ECO:0000256" key="1">
    <source>
        <dbReference type="SAM" id="MobiDB-lite"/>
    </source>
</evidence>
<comment type="caution">
    <text evidence="2">The sequence shown here is derived from an EMBL/GenBank/DDBJ whole genome shotgun (WGS) entry which is preliminary data.</text>
</comment>
<protein>
    <submittedName>
        <fullName evidence="2">Uncharacterized protein</fullName>
    </submittedName>
</protein>
<accession>A0A0L6VCR9</accession>
<dbReference type="Proteomes" id="UP000037035">
    <property type="component" value="Unassembled WGS sequence"/>
</dbReference>
<feature type="region of interest" description="Disordered" evidence="1">
    <location>
        <begin position="1"/>
        <end position="37"/>
    </location>
</feature>
<keyword evidence="3" id="KW-1185">Reference proteome</keyword>
<sequence>MPHLQHSPKGSTAKMPVDELKPEPPRDGLSYSKDEIAGMSSEERQWLTRRQHLIKGEELDLIDYEEDTDLTSAFKVMHLDATGAVRNSR</sequence>
<gene>
    <name evidence="2" type="ORF">VP01_190g1</name>
</gene>
<dbReference type="EMBL" id="LAVV01006737">
    <property type="protein sequence ID" value="KNZ58548.1"/>
    <property type="molecule type" value="Genomic_DNA"/>
</dbReference>
<organism evidence="2 3">
    <name type="scientific">Puccinia sorghi</name>
    <dbReference type="NCBI Taxonomy" id="27349"/>
    <lineage>
        <taxon>Eukaryota</taxon>
        <taxon>Fungi</taxon>
        <taxon>Dikarya</taxon>
        <taxon>Basidiomycota</taxon>
        <taxon>Pucciniomycotina</taxon>
        <taxon>Pucciniomycetes</taxon>
        <taxon>Pucciniales</taxon>
        <taxon>Pucciniaceae</taxon>
        <taxon>Puccinia</taxon>
    </lineage>
</organism>
<feature type="compositionally biased region" description="Basic and acidic residues" evidence="1">
    <location>
        <begin position="16"/>
        <end position="37"/>
    </location>
</feature>
<dbReference type="AlphaFoldDB" id="A0A0L6VCR9"/>
<proteinExistence type="predicted"/>
<evidence type="ECO:0000313" key="2">
    <source>
        <dbReference type="EMBL" id="KNZ58548.1"/>
    </source>
</evidence>